<dbReference type="EMBL" id="KQ257458">
    <property type="protein sequence ID" value="KNC99474.1"/>
    <property type="molecule type" value="Genomic_DNA"/>
</dbReference>
<dbReference type="Proteomes" id="UP000053201">
    <property type="component" value="Unassembled WGS sequence"/>
</dbReference>
<evidence type="ECO:0000313" key="3">
    <source>
        <dbReference type="Proteomes" id="UP000053201"/>
    </source>
</evidence>
<organism evidence="2 3">
    <name type="scientific">Spizellomyces punctatus (strain DAOM BR117)</name>
    <dbReference type="NCBI Taxonomy" id="645134"/>
    <lineage>
        <taxon>Eukaryota</taxon>
        <taxon>Fungi</taxon>
        <taxon>Fungi incertae sedis</taxon>
        <taxon>Chytridiomycota</taxon>
        <taxon>Chytridiomycota incertae sedis</taxon>
        <taxon>Chytridiomycetes</taxon>
        <taxon>Spizellomycetales</taxon>
        <taxon>Spizellomycetaceae</taxon>
        <taxon>Spizellomyces</taxon>
    </lineage>
</organism>
<name>A0A0L0HER0_SPIPD</name>
<accession>A0A0L0HER0</accession>
<keyword evidence="3" id="KW-1185">Reference proteome</keyword>
<dbReference type="RefSeq" id="XP_016607514.1">
    <property type="nucleotide sequence ID" value="XM_016757456.1"/>
</dbReference>
<protein>
    <submittedName>
        <fullName evidence="2">Uncharacterized protein</fullName>
    </submittedName>
</protein>
<evidence type="ECO:0000313" key="2">
    <source>
        <dbReference type="EMBL" id="KNC99474.1"/>
    </source>
</evidence>
<dbReference type="VEuPathDB" id="FungiDB:SPPG_09297"/>
<dbReference type="InParanoid" id="A0A0L0HER0"/>
<gene>
    <name evidence="2" type="ORF">SPPG_09297</name>
</gene>
<feature type="region of interest" description="Disordered" evidence="1">
    <location>
        <begin position="1"/>
        <end position="25"/>
    </location>
</feature>
<reference evidence="2 3" key="1">
    <citation type="submission" date="2009-08" db="EMBL/GenBank/DDBJ databases">
        <title>The Genome Sequence of Spizellomyces punctatus strain DAOM BR117.</title>
        <authorList>
            <consortium name="The Broad Institute Genome Sequencing Platform"/>
            <person name="Russ C."/>
            <person name="Cuomo C."/>
            <person name="Shea T."/>
            <person name="Young S.K."/>
            <person name="Zeng Q."/>
            <person name="Koehrsen M."/>
            <person name="Haas B."/>
            <person name="Borodovsky M."/>
            <person name="Guigo R."/>
            <person name="Alvarado L."/>
            <person name="Berlin A."/>
            <person name="Bochicchio J."/>
            <person name="Borenstein D."/>
            <person name="Chapman S."/>
            <person name="Chen Z."/>
            <person name="Engels R."/>
            <person name="Freedman E."/>
            <person name="Gellesch M."/>
            <person name="Goldberg J."/>
            <person name="Griggs A."/>
            <person name="Gujja S."/>
            <person name="Heiman D."/>
            <person name="Hepburn T."/>
            <person name="Howarth C."/>
            <person name="Jen D."/>
            <person name="Larson L."/>
            <person name="Lewis B."/>
            <person name="Mehta T."/>
            <person name="Park D."/>
            <person name="Pearson M."/>
            <person name="Roberts A."/>
            <person name="Saif S."/>
            <person name="Shenoy N."/>
            <person name="Sisk P."/>
            <person name="Stolte C."/>
            <person name="Sykes S."/>
            <person name="Thomson T."/>
            <person name="Walk T."/>
            <person name="White J."/>
            <person name="Yandava C."/>
            <person name="Burger G."/>
            <person name="Gray M.W."/>
            <person name="Holland P.W.H."/>
            <person name="King N."/>
            <person name="Lang F.B.F."/>
            <person name="Roger A.J."/>
            <person name="Ruiz-Trillo I."/>
            <person name="Lander E."/>
            <person name="Nusbaum C."/>
        </authorList>
    </citation>
    <scope>NUCLEOTIDE SEQUENCE [LARGE SCALE GENOMIC DNA]</scope>
    <source>
        <strain evidence="2 3">DAOM BR117</strain>
    </source>
</reference>
<feature type="compositionally biased region" description="Polar residues" evidence="1">
    <location>
        <begin position="1"/>
        <end position="18"/>
    </location>
</feature>
<proteinExistence type="predicted"/>
<dbReference type="AlphaFoldDB" id="A0A0L0HER0"/>
<evidence type="ECO:0000256" key="1">
    <source>
        <dbReference type="SAM" id="MobiDB-lite"/>
    </source>
</evidence>
<dbReference type="GeneID" id="27692422"/>
<sequence length="72" mass="8255">MDTKPSSTLEENTITTGAESPPDYTDVVDQVAHEEERDRARMRDYMEVMMTSYGDRVAKVIIDDQGVRFILK</sequence>